<dbReference type="PROSITE" id="PS50206">
    <property type="entry name" value="RHODANESE_3"/>
    <property type="match status" value="1"/>
</dbReference>
<dbReference type="CDD" id="cd20788">
    <property type="entry name" value="TBC1D23_C-like"/>
    <property type="match status" value="1"/>
</dbReference>
<feature type="compositionally biased region" description="Basic and acidic residues" evidence="5">
    <location>
        <begin position="935"/>
        <end position="947"/>
    </location>
</feature>
<evidence type="ECO:0000259" key="6">
    <source>
        <dbReference type="PROSITE" id="PS50086"/>
    </source>
</evidence>
<feature type="region of interest" description="Disordered" evidence="5">
    <location>
        <begin position="680"/>
        <end position="715"/>
    </location>
</feature>
<dbReference type="InterPro" id="IPR039755">
    <property type="entry name" value="TBC1D23"/>
</dbReference>
<feature type="compositionally biased region" description="Polar residues" evidence="5">
    <location>
        <begin position="951"/>
        <end position="962"/>
    </location>
</feature>
<feature type="region of interest" description="Disordered" evidence="5">
    <location>
        <begin position="836"/>
        <end position="881"/>
    </location>
</feature>
<dbReference type="GO" id="GO:0042147">
    <property type="term" value="P:retrograde transport, endosome to Golgi"/>
    <property type="evidence" value="ECO:0007669"/>
    <property type="project" value="InterPro"/>
</dbReference>
<keyword evidence="3" id="KW-0217">Developmental protein</keyword>
<dbReference type="SMART" id="SM00164">
    <property type="entry name" value="TBC"/>
    <property type="match status" value="1"/>
</dbReference>
<dbReference type="Gene3D" id="3.40.250.10">
    <property type="entry name" value="Rhodanese-like domain"/>
    <property type="match status" value="1"/>
</dbReference>
<dbReference type="EMBL" id="GGYP01001230">
    <property type="protein sequence ID" value="MDE46001.1"/>
    <property type="molecule type" value="Transcribed_RNA"/>
</dbReference>
<evidence type="ECO:0000256" key="2">
    <source>
        <dbReference type="ARBA" id="ARBA00014207"/>
    </source>
</evidence>
<evidence type="ECO:0000256" key="1">
    <source>
        <dbReference type="ARBA" id="ARBA00004601"/>
    </source>
</evidence>
<protein>
    <recommendedName>
        <fullName evidence="2">TBC1 domain family member 23</fullName>
    </recommendedName>
</protein>
<name>A0A6G1S703_9ACAR</name>
<evidence type="ECO:0000313" key="8">
    <source>
        <dbReference type="EMBL" id="MDE46001.1"/>
    </source>
</evidence>
<evidence type="ECO:0000259" key="7">
    <source>
        <dbReference type="PROSITE" id="PS50206"/>
    </source>
</evidence>
<feature type="compositionally biased region" description="Low complexity" evidence="5">
    <location>
        <begin position="216"/>
        <end position="229"/>
    </location>
</feature>
<dbReference type="PROSITE" id="PS50086">
    <property type="entry name" value="TBC_RABGAP"/>
    <property type="match status" value="1"/>
</dbReference>
<dbReference type="Gene3D" id="1.10.472.80">
    <property type="entry name" value="Ypt/Rab-GAP domain of gyp1p, domain 3"/>
    <property type="match status" value="1"/>
</dbReference>
<dbReference type="Pfam" id="PF19430">
    <property type="entry name" value="TBC1D23_C"/>
    <property type="match status" value="1"/>
</dbReference>
<accession>A0A6G1S703</accession>
<dbReference type="GO" id="GO:0005829">
    <property type="term" value="C:cytosol"/>
    <property type="evidence" value="ECO:0007669"/>
    <property type="project" value="GOC"/>
</dbReference>
<evidence type="ECO:0000256" key="5">
    <source>
        <dbReference type="SAM" id="MobiDB-lite"/>
    </source>
</evidence>
<dbReference type="Pfam" id="PF00581">
    <property type="entry name" value="Rhodanese"/>
    <property type="match status" value="1"/>
</dbReference>
<dbReference type="Pfam" id="PF00566">
    <property type="entry name" value="RabGAP-TBC"/>
    <property type="match status" value="2"/>
</dbReference>
<feature type="region of interest" description="Disordered" evidence="5">
    <location>
        <begin position="186"/>
        <end position="229"/>
    </location>
</feature>
<dbReference type="InterPro" id="IPR001763">
    <property type="entry name" value="Rhodanese-like_dom"/>
</dbReference>
<evidence type="ECO:0000256" key="3">
    <source>
        <dbReference type="ARBA" id="ARBA00022473"/>
    </source>
</evidence>
<dbReference type="PANTHER" id="PTHR13297:SF5">
    <property type="entry name" value="TBC1 DOMAIN FAMILY MEMBER 23"/>
    <property type="match status" value="1"/>
</dbReference>
<dbReference type="InterPro" id="IPR036873">
    <property type="entry name" value="Rhodanese-like_dom_sf"/>
</dbReference>
<dbReference type="SUPFAM" id="SSF52821">
    <property type="entry name" value="Rhodanese/Cell cycle control phosphatase"/>
    <property type="match status" value="1"/>
</dbReference>
<dbReference type="SUPFAM" id="SSF47923">
    <property type="entry name" value="Ypt/Rab-GAP domain of gyp1p"/>
    <property type="match status" value="2"/>
</dbReference>
<feature type="domain" description="Rhodanese" evidence="7">
    <location>
        <begin position="438"/>
        <end position="547"/>
    </location>
</feature>
<organism evidence="8">
    <name type="scientific">Aceria tosichella</name>
    <name type="common">wheat curl mite</name>
    <dbReference type="NCBI Taxonomy" id="561515"/>
    <lineage>
        <taxon>Eukaryota</taxon>
        <taxon>Metazoa</taxon>
        <taxon>Ecdysozoa</taxon>
        <taxon>Arthropoda</taxon>
        <taxon>Chelicerata</taxon>
        <taxon>Arachnida</taxon>
        <taxon>Acari</taxon>
        <taxon>Acariformes</taxon>
        <taxon>Trombidiformes</taxon>
        <taxon>Prostigmata</taxon>
        <taxon>Eupodina</taxon>
        <taxon>Eriophyoidea</taxon>
        <taxon>Eriophyidae</taxon>
        <taxon>Eriophyinae</taxon>
        <taxon>Aceriini</taxon>
        <taxon>Aceria</taxon>
    </lineage>
</organism>
<proteinExistence type="predicted"/>
<feature type="compositionally biased region" description="Basic and acidic residues" evidence="5">
    <location>
        <begin position="988"/>
        <end position="1001"/>
    </location>
</feature>
<keyword evidence="4" id="KW-0333">Golgi apparatus</keyword>
<evidence type="ECO:0000256" key="4">
    <source>
        <dbReference type="ARBA" id="ARBA00023034"/>
    </source>
</evidence>
<dbReference type="PANTHER" id="PTHR13297">
    <property type="entry name" value="TBC1 DOMAIN FAMILY MEMBER 23-RELATED"/>
    <property type="match status" value="1"/>
</dbReference>
<feature type="compositionally biased region" description="Basic and acidic residues" evidence="5">
    <location>
        <begin position="855"/>
        <end position="866"/>
    </location>
</feature>
<dbReference type="InterPro" id="IPR045799">
    <property type="entry name" value="TBC1D23_C"/>
</dbReference>
<feature type="region of interest" description="Disordered" evidence="5">
    <location>
        <begin position="924"/>
        <end position="1001"/>
    </location>
</feature>
<dbReference type="GO" id="GO:0005802">
    <property type="term" value="C:trans-Golgi network"/>
    <property type="evidence" value="ECO:0007669"/>
    <property type="project" value="TreeGrafter"/>
</dbReference>
<dbReference type="InterPro" id="IPR000195">
    <property type="entry name" value="Rab-GAP-TBC_dom"/>
</dbReference>
<dbReference type="GO" id="GO:0099041">
    <property type="term" value="P:vesicle tethering to Golgi"/>
    <property type="evidence" value="ECO:0007669"/>
    <property type="project" value="TreeGrafter"/>
</dbReference>
<dbReference type="InterPro" id="IPR035969">
    <property type="entry name" value="Rab-GAP_TBC_sf"/>
</dbReference>
<reference evidence="8" key="1">
    <citation type="submission" date="2018-10" db="EMBL/GenBank/DDBJ databases">
        <title>Transcriptome assembly of Aceria tosichella (Wheat curl mite) Type 2.</title>
        <authorList>
            <person name="Scully E.D."/>
            <person name="Geib S.M."/>
            <person name="Palmer N.A."/>
            <person name="Gupta A.K."/>
            <person name="Sarath G."/>
            <person name="Tatineni S."/>
        </authorList>
    </citation>
    <scope>NUCLEOTIDE SEQUENCE</scope>
    <source>
        <strain evidence="8">LincolnNE</strain>
    </source>
</reference>
<comment type="subcellular location">
    <subcellularLocation>
        <location evidence="1">Golgi apparatus</location>
        <location evidence="1">trans-Golgi network</location>
    </subcellularLocation>
</comment>
<sequence>MEQDIPPTESSGSLGALSLSEDDICDDDALQGDTWIEELECALLADCDPATLKKICEGKRIPATLRPDYWRILLALNDADGRVKLTNEYDLPNQHELRRDCELLVADISATLATEPLSDADKLKLKSDFESTLTTYVKARPELNYVSGNGWTDILKVLYNLQLSDTQMYQMFFRIVDRYIPRDLSPTRTVDSGAPRPESSANTNDASGRKQKSEISSKQQQQQQQQQPSEKSVQAYHLLRLLIQYHDPELCSILDSRNVTPNLYVKDWFCSLFARSCSPKLALHIWDMHFKIADPFLIFFAAIVMVANASDELKNGNLNKKDMLNVLKKMPSQLEEDDVEDLYYLVSNHYTNSTPRSIRSYSHLFFMDTFGATYSGNESPEDGSPTLVDLKTCHLTNSLDLSQYLCLPIVPAEIFALDTAQQRSNRTQSMSTPSSTLRYFLVDCRPAEQYNAGHLTKAFHLDCSLMLREPSSFATAVQALLEIQRQVVASKSNTGGQHLCFIGSGQEEEDRYVNMVVASFLQKYQKYVSIVFGGFDAIHDYVQTKSELKESFSKYIVDHNEELCKTCCSKSPDAYERFKAHQAAVARTQQQQQQQQASSGFSSAQSLFATTTSFFKSDKGGSSALSKFTSSNPQATVTAQQIAQSGASMLDKFTTAFVSKSNVIKDRLVGSLNTTAIPAPGLASSPVGSPNSARSHVSSQDKLGPRYTGGSSAYGDSDGLTRGLASMRQRVGSLLQSQDDDIIEEPCQEIQIDQWQRENEIVAIYKCAQIKGTLKYPGYIGLNRTHLWILRGIPHNKGFASIAAKRPLDMIVQITSKRRQPDFIIFRYGYANSGNKSTSASPESQSPDLPVKGHQATENKESDPANDKTTNQSNSNDDSASSAIIKPAAHKGLPTIIASDHLHIPEAFEVIRLIKREIVRIMDESSRKTSCCSSTDKESGDAAKMTECDAATTSANEPNVSDVQKEQEKGPEEEPENEPENEPAAKPVESKQEASDDTATK</sequence>
<feature type="compositionally biased region" description="Basic and acidic residues" evidence="5">
    <location>
        <begin position="963"/>
        <end position="972"/>
    </location>
</feature>
<feature type="domain" description="Rab-GAP TBC" evidence="6">
    <location>
        <begin position="60"/>
        <end position="293"/>
    </location>
</feature>
<feature type="compositionally biased region" description="Polar residues" evidence="5">
    <location>
        <begin position="686"/>
        <end position="701"/>
    </location>
</feature>
<gene>
    <name evidence="8" type="primary">TBC1D23</name>
    <name evidence="8" type="ORF">g.9404</name>
</gene>
<feature type="compositionally biased region" description="Polar residues" evidence="5">
    <location>
        <begin position="836"/>
        <end position="847"/>
    </location>
</feature>
<dbReference type="AlphaFoldDB" id="A0A6G1S703"/>